<evidence type="ECO:0000256" key="3">
    <source>
        <dbReference type="ARBA" id="ARBA00022691"/>
    </source>
</evidence>
<dbReference type="PROSITE" id="PS51686">
    <property type="entry name" value="SAM_MT_RSMB_NOP"/>
    <property type="match status" value="1"/>
</dbReference>
<dbReference type="Proteomes" id="UP000811844">
    <property type="component" value="Unassembled WGS sequence"/>
</dbReference>
<dbReference type="RefSeq" id="WP_153662596.1">
    <property type="nucleotide sequence ID" value="NZ_JAAIKR010000003.1"/>
</dbReference>
<dbReference type="PANTHER" id="PTHR22807">
    <property type="entry name" value="NOP2 YEAST -RELATED NOL1/NOP2/FMU SUN DOMAIN-CONTAINING"/>
    <property type="match status" value="1"/>
</dbReference>
<comment type="similarity">
    <text evidence="5">Belongs to the class I-like SAM-binding methyltransferase superfamily. RsmB/NOP family.</text>
</comment>
<dbReference type="Gene3D" id="3.40.50.150">
    <property type="entry name" value="Vaccinia Virus protein VP39"/>
    <property type="match status" value="1"/>
</dbReference>
<evidence type="ECO:0000313" key="8">
    <source>
        <dbReference type="Proteomes" id="UP000811844"/>
    </source>
</evidence>
<keyword evidence="8" id="KW-1185">Reference proteome</keyword>
<dbReference type="PRINTS" id="PR02008">
    <property type="entry name" value="RCMTFAMILY"/>
</dbReference>
<feature type="domain" description="SAM-dependent MTase RsmB/NOP-type" evidence="6">
    <location>
        <begin position="178"/>
        <end position="453"/>
    </location>
</feature>
<proteinExistence type="inferred from homology"/>
<comment type="caution">
    <text evidence="5">Lacks conserved residue(s) required for the propagation of feature annotation.</text>
</comment>
<feature type="binding site" evidence="5">
    <location>
        <position position="342"/>
    </location>
    <ligand>
        <name>S-adenosyl-L-methionine</name>
        <dbReference type="ChEBI" id="CHEBI:59789"/>
    </ligand>
</feature>
<dbReference type="InterPro" id="IPR029063">
    <property type="entry name" value="SAM-dependent_MTases_sf"/>
</dbReference>
<evidence type="ECO:0000259" key="6">
    <source>
        <dbReference type="PROSITE" id="PS51686"/>
    </source>
</evidence>
<dbReference type="InterPro" id="IPR049560">
    <property type="entry name" value="MeTrfase_RsmB-F_NOP2_cat"/>
</dbReference>
<organism evidence="7 8">
    <name type="scientific">Shewanella intestini</name>
    <dbReference type="NCBI Taxonomy" id="2017544"/>
    <lineage>
        <taxon>Bacteria</taxon>
        <taxon>Pseudomonadati</taxon>
        <taxon>Pseudomonadota</taxon>
        <taxon>Gammaproteobacteria</taxon>
        <taxon>Alteromonadales</taxon>
        <taxon>Shewanellaceae</taxon>
        <taxon>Shewanella</taxon>
    </lineage>
</organism>
<dbReference type="GO" id="GO:0032259">
    <property type="term" value="P:methylation"/>
    <property type="evidence" value="ECO:0007669"/>
    <property type="project" value="UniProtKB-KW"/>
</dbReference>
<protein>
    <submittedName>
        <fullName evidence="7">RsmB/NOP family class I SAM-dependent RNA methyltransferase</fullName>
    </submittedName>
</protein>
<dbReference type="GO" id="GO:0008168">
    <property type="term" value="F:methyltransferase activity"/>
    <property type="evidence" value="ECO:0007669"/>
    <property type="project" value="UniProtKB-KW"/>
</dbReference>
<keyword evidence="1 5" id="KW-0489">Methyltransferase</keyword>
<evidence type="ECO:0000256" key="5">
    <source>
        <dbReference type="PROSITE-ProRule" id="PRU01023"/>
    </source>
</evidence>
<name>A0ABS5I0J1_9GAMM</name>
<evidence type="ECO:0000256" key="1">
    <source>
        <dbReference type="ARBA" id="ARBA00022603"/>
    </source>
</evidence>
<reference evidence="7 8" key="1">
    <citation type="submission" date="2020-02" db="EMBL/GenBank/DDBJ databases">
        <title>Shewanella WXL01 sp. nov., a marine bacterium isolated from green algae in Luhuitou Fringing Reef (Northern South China Sea).</title>
        <authorList>
            <person name="Wang X."/>
        </authorList>
    </citation>
    <scope>NUCLEOTIDE SEQUENCE [LARGE SCALE GENOMIC DNA]</scope>
    <source>
        <strain evidence="7 8">MCCC 1A01895</strain>
    </source>
</reference>
<evidence type="ECO:0000313" key="7">
    <source>
        <dbReference type="EMBL" id="MBR9727353.1"/>
    </source>
</evidence>
<accession>A0ABS5I0J1</accession>
<feature type="active site" description="Nucleophile" evidence="5">
    <location>
        <position position="395"/>
    </location>
</feature>
<keyword evidence="3 5" id="KW-0949">S-adenosyl-L-methionine</keyword>
<dbReference type="InterPro" id="IPR001678">
    <property type="entry name" value="MeTrfase_RsmB-F_NOP2_dom"/>
</dbReference>
<dbReference type="SUPFAM" id="SSF53335">
    <property type="entry name" value="S-adenosyl-L-methionine-dependent methyltransferases"/>
    <property type="match status" value="1"/>
</dbReference>
<keyword evidence="2 5" id="KW-0808">Transferase</keyword>
<feature type="binding site" evidence="5">
    <location>
        <position position="298"/>
    </location>
    <ligand>
        <name>S-adenosyl-L-methionine</name>
        <dbReference type="ChEBI" id="CHEBI:59789"/>
    </ligand>
</feature>
<dbReference type="PANTHER" id="PTHR22807:SF61">
    <property type="entry name" value="NOL1_NOP2_SUN FAMILY PROTEIN _ ANTITERMINATION NUSB DOMAIN-CONTAINING PROTEIN"/>
    <property type="match status" value="1"/>
</dbReference>
<sequence length="453" mass="51090">MTTFSTTSAKMPLTVTDMQVDSAMQRRAISYANTLFGLFDQVMVQKQPADRILAEYFRAHKQHGSKDRKVIRETLFSVFRWWGWLKKFGDYQDSNTFFSALSVAGALEQHSWQPLTQAWLQLSHHSIDLSVFYQDEQVLSAAQKCQLLTHVSSIPLDLIDLVPDWFREACPVAEKQQTKLIEALCTRPPIWARAQNIDVKQLIKNLATQEIHAIDSPHFIDALNLGTKSINLPSVDSYKRGQIEIQDLASQVIGQICQPKPHEQWWDACSGAGGKTLQLRSLMLQQDSFSSGSIIASDIRKKPLIELVKRAKRANFDNITTMAWKDNTLPVKAAAFDGVLVDAPCSCTGTWRRNPDMRWIDDSRCIEDKPALQLDILSRSAAAVKTGGKLVYATCSISPQENEAVVNAFAQQHPEFSQQRLTHPFTHEKVTMLTVWPQEANSDGMFVAVFIKQ</sequence>
<dbReference type="Pfam" id="PF01189">
    <property type="entry name" value="Methyltr_RsmB-F"/>
    <property type="match status" value="1"/>
</dbReference>
<comment type="caution">
    <text evidence="7">The sequence shown here is derived from an EMBL/GenBank/DDBJ whole genome shotgun (WGS) entry which is preliminary data.</text>
</comment>
<evidence type="ECO:0000256" key="2">
    <source>
        <dbReference type="ARBA" id="ARBA00022679"/>
    </source>
</evidence>
<gene>
    <name evidence="7" type="ORF">G3R48_05020</name>
</gene>
<keyword evidence="4 5" id="KW-0694">RNA-binding</keyword>
<evidence type="ECO:0000256" key="4">
    <source>
        <dbReference type="ARBA" id="ARBA00022884"/>
    </source>
</evidence>
<dbReference type="InterPro" id="IPR023267">
    <property type="entry name" value="RCMT"/>
</dbReference>
<dbReference type="EMBL" id="JAAIKR010000003">
    <property type="protein sequence ID" value="MBR9727353.1"/>
    <property type="molecule type" value="Genomic_DNA"/>
</dbReference>